<accession>A0ABR0NNP2</accession>
<protein>
    <submittedName>
        <fullName evidence="1">Uncharacterized protein</fullName>
    </submittedName>
</protein>
<reference evidence="1 2" key="1">
    <citation type="submission" date="2023-03" db="EMBL/GenBank/DDBJ databases">
        <title>WGS of Gossypium arboreum.</title>
        <authorList>
            <person name="Yu D."/>
        </authorList>
    </citation>
    <scope>NUCLEOTIDE SEQUENCE [LARGE SCALE GENOMIC DNA]</scope>
    <source>
        <tissue evidence="1">Leaf</tissue>
    </source>
</reference>
<evidence type="ECO:0000313" key="1">
    <source>
        <dbReference type="EMBL" id="KAK5802860.1"/>
    </source>
</evidence>
<evidence type="ECO:0000313" key="2">
    <source>
        <dbReference type="Proteomes" id="UP001358586"/>
    </source>
</evidence>
<name>A0ABR0NNP2_GOSAR</name>
<proteinExistence type="predicted"/>
<dbReference type="EMBL" id="JARKNE010000009">
    <property type="protein sequence ID" value="KAK5802860.1"/>
    <property type="molecule type" value="Genomic_DNA"/>
</dbReference>
<organism evidence="1 2">
    <name type="scientific">Gossypium arboreum</name>
    <name type="common">Tree cotton</name>
    <name type="synonym">Gossypium nanking</name>
    <dbReference type="NCBI Taxonomy" id="29729"/>
    <lineage>
        <taxon>Eukaryota</taxon>
        <taxon>Viridiplantae</taxon>
        <taxon>Streptophyta</taxon>
        <taxon>Embryophyta</taxon>
        <taxon>Tracheophyta</taxon>
        <taxon>Spermatophyta</taxon>
        <taxon>Magnoliopsida</taxon>
        <taxon>eudicotyledons</taxon>
        <taxon>Gunneridae</taxon>
        <taxon>Pentapetalae</taxon>
        <taxon>rosids</taxon>
        <taxon>malvids</taxon>
        <taxon>Malvales</taxon>
        <taxon>Malvaceae</taxon>
        <taxon>Malvoideae</taxon>
        <taxon>Gossypium</taxon>
    </lineage>
</organism>
<dbReference type="Proteomes" id="UP001358586">
    <property type="component" value="Chromosome 9"/>
</dbReference>
<comment type="caution">
    <text evidence="1">The sequence shown here is derived from an EMBL/GenBank/DDBJ whole genome shotgun (WGS) entry which is preliminary data.</text>
</comment>
<keyword evidence="2" id="KW-1185">Reference proteome</keyword>
<sequence length="262" mass="28826">MKSCGGDNEEIAATSLEKERTVEASESFGPWMFIGRKSLCNPRTNSNIAPKNRPIRGRLKIGTLSKAKEGGPSNLMKNSAIVDPMTLFNCMNLNVKNGNSISPGPIELNTPILMVNSKEKVESTILSSHFNSTFEGLTEPVLKINPNILDPGRHWAVSLKENTIPNSPKDLENAMSGATRGHRISKGWGSGGKGVAVRNDKPFSIIIQDRQGHFKNFGNPRYPLSESMNSMVELIPSQVENKTEKETLHKVDNRQEKPTCSQ</sequence>
<gene>
    <name evidence="1" type="ORF">PVK06_030486</name>
</gene>